<reference evidence="5" key="1">
    <citation type="submission" date="2020-08" db="EMBL/GenBank/DDBJ databases">
        <title>Genome public.</title>
        <authorList>
            <person name="Liu C."/>
            <person name="Sun Q."/>
        </authorList>
    </citation>
    <scope>NUCLEOTIDE SEQUENCE</scope>
    <source>
        <strain evidence="5">NSJ-31</strain>
    </source>
</reference>
<gene>
    <name evidence="5" type="ORF">H8711_07065</name>
</gene>
<dbReference type="InterPro" id="IPR018490">
    <property type="entry name" value="cNMP-bd_dom_sf"/>
</dbReference>
<dbReference type="Gene3D" id="1.10.10.10">
    <property type="entry name" value="Winged helix-like DNA-binding domain superfamily/Winged helix DNA-binding domain"/>
    <property type="match status" value="1"/>
</dbReference>
<sequence>MSFESSNLTFPEQYNAELDRLLLSYSVKMSYSAKHTFSVPGDELNCIYYIKEGRTKHYMMNDDGTEKILYTLTPGWFFGEIGWFLGYSTGLYSQTELPSVLYRVDGDACRRLLNQDEMFRDTLIRGYCHKLLVMRYEIENLTFNSCKNRIKRLLASSVDLKNVTDPGWYDLKVKYTHYELGVIVGSARVTVSKLMNELCNEGFIRVINRRVQVNAEKYRAYIGSTREERDV</sequence>
<dbReference type="InterPro" id="IPR014710">
    <property type="entry name" value="RmlC-like_jellyroll"/>
</dbReference>
<dbReference type="SUPFAM" id="SSF46785">
    <property type="entry name" value="Winged helix' DNA-binding domain"/>
    <property type="match status" value="1"/>
</dbReference>
<dbReference type="CDD" id="cd00038">
    <property type="entry name" value="CAP_ED"/>
    <property type="match status" value="1"/>
</dbReference>
<dbReference type="Proteomes" id="UP000653127">
    <property type="component" value="Unassembled WGS sequence"/>
</dbReference>
<dbReference type="Pfam" id="PF00027">
    <property type="entry name" value="cNMP_binding"/>
    <property type="match status" value="1"/>
</dbReference>
<accession>A0A926I4S5</accession>
<feature type="domain" description="Cyclic nucleotide-binding" evidence="4">
    <location>
        <begin position="31"/>
        <end position="130"/>
    </location>
</feature>
<dbReference type="GO" id="GO:0003677">
    <property type="term" value="F:DNA binding"/>
    <property type="evidence" value="ECO:0007669"/>
    <property type="project" value="UniProtKB-KW"/>
</dbReference>
<dbReference type="Pfam" id="PF13545">
    <property type="entry name" value="HTH_Crp_2"/>
    <property type="match status" value="1"/>
</dbReference>
<keyword evidence="3" id="KW-0804">Transcription</keyword>
<keyword evidence="2" id="KW-0238">DNA-binding</keyword>
<protein>
    <submittedName>
        <fullName evidence="5">Crp/Fnr family transcriptional regulator</fullName>
    </submittedName>
</protein>
<keyword evidence="6" id="KW-1185">Reference proteome</keyword>
<keyword evidence="1" id="KW-0805">Transcription regulation</keyword>
<dbReference type="Gene3D" id="2.60.120.10">
    <property type="entry name" value="Jelly Rolls"/>
    <property type="match status" value="1"/>
</dbReference>
<evidence type="ECO:0000313" key="6">
    <source>
        <dbReference type="Proteomes" id="UP000653127"/>
    </source>
</evidence>
<name>A0A926I4S5_9FIRM</name>
<dbReference type="InterPro" id="IPR036390">
    <property type="entry name" value="WH_DNA-bd_sf"/>
</dbReference>
<dbReference type="InterPro" id="IPR000595">
    <property type="entry name" value="cNMP-bd_dom"/>
</dbReference>
<dbReference type="InterPro" id="IPR012318">
    <property type="entry name" value="HTH_CRP"/>
</dbReference>
<dbReference type="RefSeq" id="WP_249282774.1">
    <property type="nucleotide sequence ID" value="NZ_JACRST010000008.1"/>
</dbReference>
<evidence type="ECO:0000256" key="2">
    <source>
        <dbReference type="ARBA" id="ARBA00023125"/>
    </source>
</evidence>
<dbReference type="EMBL" id="JACRST010000008">
    <property type="protein sequence ID" value="MBC8546695.1"/>
    <property type="molecule type" value="Genomic_DNA"/>
</dbReference>
<evidence type="ECO:0000313" key="5">
    <source>
        <dbReference type="EMBL" id="MBC8546695.1"/>
    </source>
</evidence>
<comment type="caution">
    <text evidence="5">The sequence shown here is derived from an EMBL/GenBank/DDBJ whole genome shotgun (WGS) entry which is preliminary data.</text>
</comment>
<dbReference type="SMART" id="SM00419">
    <property type="entry name" value="HTH_CRP"/>
    <property type="match status" value="1"/>
</dbReference>
<organism evidence="5 6">
    <name type="scientific">Ligaoa zhengdingensis</name>
    <dbReference type="NCBI Taxonomy" id="2763658"/>
    <lineage>
        <taxon>Bacteria</taxon>
        <taxon>Bacillati</taxon>
        <taxon>Bacillota</taxon>
        <taxon>Clostridia</taxon>
        <taxon>Eubacteriales</taxon>
        <taxon>Oscillospiraceae</taxon>
        <taxon>Ligaoa</taxon>
    </lineage>
</organism>
<dbReference type="SUPFAM" id="SSF51206">
    <property type="entry name" value="cAMP-binding domain-like"/>
    <property type="match status" value="1"/>
</dbReference>
<evidence type="ECO:0000256" key="3">
    <source>
        <dbReference type="ARBA" id="ARBA00023163"/>
    </source>
</evidence>
<dbReference type="GO" id="GO:0006355">
    <property type="term" value="P:regulation of DNA-templated transcription"/>
    <property type="evidence" value="ECO:0007669"/>
    <property type="project" value="InterPro"/>
</dbReference>
<dbReference type="AlphaFoldDB" id="A0A926I4S5"/>
<evidence type="ECO:0000259" key="4">
    <source>
        <dbReference type="PROSITE" id="PS50042"/>
    </source>
</evidence>
<dbReference type="InterPro" id="IPR036388">
    <property type="entry name" value="WH-like_DNA-bd_sf"/>
</dbReference>
<dbReference type="PROSITE" id="PS50042">
    <property type="entry name" value="CNMP_BINDING_3"/>
    <property type="match status" value="1"/>
</dbReference>
<evidence type="ECO:0000256" key="1">
    <source>
        <dbReference type="ARBA" id="ARBA00023015"/>
    </source>
</evidence>
<proteinExistence type="predicted"/>